<evidence type="ECO:0000313" key="6">
    <source>
        <dbReference type="Proteomes" id="UP000439903"/>
    </source>
</evidence>
<dbReference type="InterPro" id="IPR036908">
    <property type="entry name" value="RlpA-like_sf"/>
</dbReference>
<feature type="signal peptide" evidence="3">
    <location>
        <begin position="1"/>
        <end position="25"/>
    </location>
</feature>
<dbReference type="InterPro" id="IPR009009">
    <property type="entry name" value="RlpA-like_DPBB"/>
</dbReference>
<dbReference type="Proteomes" id="UP000439903">
    <property type="component" value="Unassembled WGS sequence"/>
</dbReference>
<sequence>MTSKSSIRLFVCTLLLALLIIQAIAVPLPKHSHSKQHKSSSTSNAQTPTIQTPDLSATLGAQSSKSTKSTGKSSKQSSGQGQQFQGDATFFNTGLGACGISSNDNESVAALSSEIYDKLVPGGNPNQCTACGKTCKVCFQGKCTDVTIVDRCPNCPNNAIDLSPTAFSNLASQALGRISVTYTCNF</sequence>
<dbReference type="PANTHER" id="PTHR31836">
    <property type="match status" value="1"/>
</dbReference>
<dbReference type="OrthoDB" id="623670at2759"/>
<accession>A0A8H3XKL6</accession>
<name>A0A8H3XKL6_GIGMA</name>
<feature type="region of interest" description="Disordered" evidence="2">
    <location>
        <begin position="32"/>
        <end position="83"/>
    </location>
</feature>
<organism evidence="5 6">
    <name type="scientific">Gigaspora margarita</name>
    <dbReference type="NCBI Taxonomy" id="4874"/>
    <lineage>
        <taxon>Eukaryota</taxon>
        <taxon>Fungi</taxon>
        <taxon>Fungi incertae sedis</taxon>
        <taxon>Mucoromycota</taxon>
        <taxon>Glomeromycotina</taxon>
        <taxon>Glomeromycetes</taxon>
        <taxon>Diversisporales</taxon>
        <taxon>Gigasporaceae</taxon>
        <taxon>Gigaspora</taxon>
    </lineage>
</organism>
<keyword evidence="1 3" id="KW-0732">Signal</keyword>
<evidence type="ECO:0000256" key="2">
    <source>
        <dbReference type="SAM" id="MobiDB-lite"/>
    </source>
</evidence>
<reference evidence="5 6" key="1">
    <citation type="journal article" date="2019" name="Environ. Microbiol.">
        <title>At the nexus of three kingdoms: the genome of the mycorrhizal fungus Gigaspora margarita provides insights into plant, endobacterial and fungal interactions.</title>
        <authorList>
            <person name="Venice F."/>
            <person name="Ghignone S."/>
            <person name="Salvioli di Fossalunga A."/>
            <person name="Amselem J."/>
            <person name="Novero M."/>
            <person name="Xianan X."/>
            <person name="Sedzielewska Toro K."/>
            <person name="Morin E."/>
            <person name="Lipzen A."/>
            <person name="Grigoriev I.V."/>
            <person name="Henrissat B."/>
            <person name="Martin F.M."/>
            <person name="Bonfante P."/>
        </authorList>
    </citation>
    <scope>NUCLEOTIDE SEQUENCE [LARGE SCALE GENOMIC DNA]</scope>
    <source>
        <strain evidence="5 6">BEG34</strain>
    </source>
</reference>
<feature type="domain" description="RlpA-like protein double-psi beta-barrel" evidence="4">
    <location>
        <begin position="86"/>
        <end position="182"/>
    </location>
</feature>
<evidence type="ECO:0000313" key="5">
    <source>
        <dbReference type="EMBL" id="KAF0474737.1"/>
    </source>
</evidence>
<evidence type="ECO:0000256" key="3">
    <source>
        <dbReference type="SAM" id="SignalP"/>
    </source>
</evidence>
<dbReference type="Pfam" id="PF03330">
    <property type="entry name" value="DPBB_1"/>
    <property type="match status" value="1"/>
</dbReference>
<evidence type="ECO:0000256" key="1">
    <source>
        <dbReference type="ARBA" id="ARBA00022729"/>
    </source>
</evidence>
<feature type="compositionally biased region" description="Low complexity" evidence="2">
    <location>
        <begin position="62"/>
        <end position="83"/>
    </location>
</feature>
<dbReference type="EMBL" id="WTPW01000849">
    <property type="protein sequence ID" value="KAF0474737.1"/>
    <property type="molecule type" value="Genomic_DNA"/>
</dbReference>
<dbReference type="Gene3D" id="2.40.40.10">
    <property type="entry name" value="RlpA-like domain"/>
    <property type="match status" value="1"/>
</dbReference>
<dbReference type="SUPFAM" id="SSF50685">
    <property type="entry name" value="Barwin-like endoglucanases"/>
    <property type="match status" value="1"/>
</dbReference>
<dbReference type="CDD" id="cd22191">
    <property type="entry name" value="DPBB_RlpA_EXP_N-like"/>
    <property type="match status" value="1"/>
</dbReference>
<protein>
    <recommendedName>
        <fullName evidence="4">RlpA-like protein double-psi beta-barrel domain-containing protein</fullName>
    </recommendedName>
</protein>
<evidence type="ECO:0000259" key="4">
    <source>
        <dbReference type="Pfam" id="PF03330"/>
    </source>
</evidence>
<dbReference type="AlphaFoldDB" id="A0A8H3XKL6"/>
<gene>
    <name evidence="5" type="ORF">F8M41_024650</name>
</gene>
<comment type="caution">
    <text evidence="5">The sequence shown here is derived from an EMBL/GenBank/DDBJ whole genome shotgun (WGS) entry which is preliminary data.</text>
</comment>
<keyword evidence="6" id="KW-1185">Reference proteome</keyword>
<feature type="chain" id="PRO_5034299657" description="RlpA-like protein double-psi beta-barrel domain-containing protein" evidence="3">
    <location>
        <begin position="26"/>
        <end position="186"/>
    </location>
</feature>
<proteinExistence type="predicted"/>
<feature type="compositionally biased region" description="Polar residues" evidence="2">
    <location>
        <begin position="44"/>
        <end position="61"/>
    </location>
</feature>
<dbReference type="InterPro" id="IPR051477">
    <property type="entry name" value="Expansin_CellWall"/>
</dbReference>
<dbReference type="PANTHER" id="PTHR31836:SF28">
    <property type="entry name" value="SRCR DOMAIN-CONTAINING PROTEIN-RELATED"/>
    <property type="match status" value="1"/>
</dbReference>